<keyword evidence="5 6" id="KW-0472">Membrane</keyword>
<dbReference type="AlphaFoldDB" id="A0A561VAI3"/>
<evidence type="ECO:0000256" key="1">
    <source>
        <dbReference type="ARBA" id="ARBA00004141"/>
    </source>
</evidence>
<dbReference type="EMBL" id="VIWX01000001">
    <property type="protein sequence ID" value="TWG08600.1"/>
    <property type="molecule type" value="Genomic_DNA"/>
</dbReference>
<dbReference type="RefSeq" id="WP_145737350.1">
    <property type="nucleotide sequence ID" value="NZ_VIWX01000001.1"/>
</dbReference>
<dbReference type="PANTHER" id="PTHR30028">
    <property type="entry name" value="UPF0014 INNER MEMBRANE PROTEIN YBBM-RELATED"/>
    <property type="match status" value="1"/>
</dbReference>
<evidence type="ECO:0000313" key="8">
    <source>
        <dbReference type="Proteomes" id="UP000316184"/>
    </source>
</evidence>
<feature type="transmembrane region" description="Helical" evidence="6">
    <location>
        <begin position="53"/>
        <end position="82"/>
    </location>
</feature>
<dbReference type="PANTHER" id="PTHR30028:SF0">
    <property type="entry name" value="PROTEIN ALUMINUM SENSITIVE 3"/>
    <property type="match status" value="1"/>
</dbReference>
<feature type="transmembrane region" description="Helical" evidence="6">
    <location>
        <begin position="12"/>
        <end position="33"/>
    </location>
</feature>
<sequence>MPFAAHSGGIPVTPVLAGVIAVLLVATAGVVALGGLTRWWSILGAGVRGALQLLIVSSVIAAIVNSVALVVAFLALMFVIATRTAGRRITPDRTWWWAGVPIAVGVGPVVAILVGSGAVPLRGLVLVPLVGQLIGGALTATALAGRRLLEELHQRRGEVEAALSLGLSDSRSRLEIAQPVAGNALVPALDQTRTVGTVTLPGAFVGMLLGGASPVDAGIVQLFVLIGLLAVEAVAIVVTLHVVAGGRLTGPDPAHRRSTGVAPHARVLAAMRAVRRGRPS</sequence>
<feature type="transmembrane region" description="Helical" evidence="6">
    <location>
        <begin position="125"/>
        <end position="145"/>
    </location>
</feature>
<evidence type="ECO:0000256" key="5">
    <source>
        <dbReference type="ARBA" id="ARBA00023136"/>
    </source>
</evidence>
<feature type="transmembrane region" description="Helical" evidence="6">
    <location>
        <begin position="219"/>
        <end position="243"/>
    </location>
</feature>
<reference evidence="7 8" key="1">
    <citation type="submission" date="2019-06" db="EMBL/GenBank/DDBJ databases">
        <title>Sequencing the genomes of 1000 actinobacteria strains.</title>
        <authorList>
            <person name="Klenk H.-P."/>
        </authorList>
    </citation>
    <scope>NUCLEOTIDE SEQUENCE [LARGE SCALE GENOMIC DNA]</scope>
    <source>
        <strain evidence="7 8">DSM 46699</strain>
    </source>
</reference>
<evidence type="ECO:0000256" key="6">
    <source>
        <dbReference type="SAM" id="Phobius"/>
    </source>
</evidence>
<dbReference type="Pfam" id="PF03649">
    <property type="entry name" value="UPF0014"/>
    <property type="match status" value="1"/>
</dbReference>
<proteinExistence type="inferred from homology"/>
<feature type="transmembrane region" description="Helical" evidence="6">
    <location>
        <begin position="195"/>
        <end position="213"/>
    </location>
</feature>
<keyword evidence="3 6" id="KW-0812">Transmembrane</keyword>
<dbReference type="OrthoDB" id="3212530at2"/>
<dbReference type="GO" id="GO:0005886">
    <property type="term" value="C:plasma membrane"/>
    <property type="evidence" value="ECO:0007669"/>
    <property type="project" value="TreeGrafter"/>
</dbReference>
<protein>
    <submittedName>
        <fullName evidence="7">Putative ABC transport system permease protein</fullName>
    </submittedName>
</protein>
<gene>
    <name evidence="7" type="ORF">FHU35_111219</name>
</gene>
<name>A0A561VAI3_9PSEU</name>
<comment type="similarity">
    <text evidence="2">Belongs to the UPF0014 family.</text>
</comment>
<feature type="transmembrane region" description="Helical" evidence="6">
    <location>
        <begin position="94"/>
        <end position="119"/>
    </location>
</feature>
<accession>A0A561VAI3</accession>
<keyword evidence="8" id="KW-1185">Reference proteome</keyword>
<evidence type="ECO:0000313" key="7">
    <source>
        <dbReference type="EMBL" id="TWG08600.1"/>
    </source>
</evidence>
<organism evidence="7 8">
    <name type="scientific">Saccharopolyspora dendranthemae</name>
    <dbReference type="NCBI Taxonomy" id="1181886"/>
    <lineage>
        <taxon>Bacteria</taxon>
        <taxon>Bacillati</taxon>
        <taxon>Actinomycetota</taxon>
        <taxon>Actinomycetes</taxon>
        <taxon>Pseudonocardiales</taxon>
        <taxon>Pseudonocardiaceae</taxon>
        <taxon>Saccharopolyspora</taxon>
    </lineage>
</organism>
<comment type="caution">
    <text evidence="7">The sequence shown here is derived from an EMBL/GenBank/DDBJ whole genome shotgun (WGS) entry which is preliminary data.</text>
</comment>
<comment type="subcellular location">
    <subcellularLocation>
        <location evidence="1">Membrane</location>
        <topology evidence="1">Multi-pass membrane protein</topology>
    </subcellularLocation>
</comment>
<dbReference type="Proteomes" id="UP000316184">
    <property type="component" value="Unassembled WGS sequence"/>
</dbReference>
<keyword evidence="4 6" id="KW-1133">Transmembrane helix</keyword>
<evidence type="ECO:0000256" key="3">
    <source>
        <dbReference type="ARBA" id="ARBA00022692"/>
    </source>
</evidence>
<evidence type="ECO:0000256" key="2">
    <source>
        <dbReference type="ARBA" id="ARBA00005268"/>
    </source>
</evidence>
<evidence type="ECO:0000256" key="4">
    <source>
        <dbReference type="ARBA" id="ARBA00022989"/>
    </source>
</evidence>
<dbReference type="InterPro" id="IPR005226">
    <property type="entry name" value="UPF0014_fam"/>
</dbReference>